<feature type="compositionally biased region" description="Low complexity" evidence="1">
    <location>
        <begin position="60"/>
        <end position="82"/>
    </location>
</feature>
<evidence type="ECO:0000256" key="1">
    <source>
        <dbReference type="SAM" id="MobiDB-lite"/>
    </source>
</evidence>
<sequence>MGCGSSVPVEAVDQDRQQQQQQQQGPASPKQQGAAGNAAESAESAKAKTTRARRLSYISNDANGAAVNAPPGAAAPAAANPGGRSGNTRARRLSYVTNDPNATPNNLKYPGDAEGHEEQELEGGDEPTVQGQLAPEVSRVKNLYMRHPFDPPCPSTPSKEQERRTLRVNVACMSRAGREPGFKKTNQDNCFAFEKYITEDQSLFGAMDGHGPHGHLVSGYVKQHLPIILVNHLTLEKDVKKALTQGFCEVDRSLANSRIDCEFSGSTSVVSYLKGKTLTTAWVGDSRGVLGRESKRGWEAIDLTTDHKPTAPEEKARILKANGRVERLVDEMGQPMGPFRVWLQYAWIPGLAMSRALGDVLAHQVGVTSEPDHTTIDLTPQDKFIVLASDGVWEFISSKEAVEIVAQYDSAEEACRQLVDEAYQRWLTEEEGVVDDITAVVVRFIHPS</sequence>
<dbReference type="CDD" id="cd00143">
    <property type="entry name" value="PP2Cc"/>
    <property type="match status" value="1"/>
</dbReference>
<feature type="compositionally biased region" description="Polar residues" evidence="1">
    <location>
        <begin position="95"/>
        <end position="106"/>
    </location>
</feature>
<organism evidence="3 4">
    <name type="scientific">Gonium pectorale</name>
    <name type="common">Green alga</name>
    <dbReference type="NCBI Taxonomy" id="33097"/>
    <lineage>
        <taxon>Eukaryota</taxon>
        <taxon>Viridiplantae</taxon>
        <taxon>Chlorophyta</taxon>
        <taxon>core chlorophytes</taxon>
        <taxon>Chlorophyceae</taxon>
        <taxon>CS clade</taxon>
        <taxon>Chlamydomonadales</taxon>
        <taxon>Volvocaceae</taxon>
        <taxon>Gonium</taxon>
    </lineage>
</organism>
<dbReference type="OrthoDB" id="10264738at2759"/>
<dbReference type="STRING" id="33097.A0A150G2X9"/>
<protein>
    <recommendedName>
        <fullName evidence="2">PPM-type phosphatase domain-containing protein</fullName>
    </recommendedName>
</protein>
<dbReference type="GO" id="GO:0004722">
    <property type="term" value="F:protein serine/threonine phosphatase activity"/>
    <property type="evidence" value="ECO:0007669"/>
    <property type="project" value="InterPro"/>
</dbReference>
<dbReference type="AlphaFoldDB" id="A0A150G2X9"/>
<evidence type="ECO:0000313" key="3">
    <source>
        <dbReference type="EMBL" id="KXZ44174.1"/>
    </source>
</evidence>
<dbReference type="PROSITE" id="PS51746">
    <property type="entry name" value="PPM_2"/>
    <property type="match status" value="1"/>
</dbReference>
<comment type="caution">
    <text evidence="3">The sequence shown here is derived from an EMBL/GenBank/DDBJ whole genome shotgun (WGS) entry which is preliminary data.</text>
</comment>
<dbReference type="InterPro" id="IPR015655">
    <property type="entry name" value="PP2C"/>
</dbReference>
<feature type="region of interest" description="Disordered" evidence="1">
    <location>
        <begin position="1"/>
        <end position="129"/>
    </location>
</feature>
<evidence type="ECO:0000313" key="4">
    <source>
        <dbReference type="Proteomes" id="UP000075714"/>
    </source>
</evidence>
<dbReference type="Gene3D" id="3.60.40.10">
    <property type="entry name" value="PPM-type phosphatase domain"/>
    <property type="match status" value="1"/>
</dbReference>
<feature type="compositionally biased region" description="Low complexity" evidence="1">
    <location>
        <begin position="17"/>
        <end position="44"/>
    </location>
</feature>
<dbReference type="PANTHER" id="PTHR47992">
    <property type="entry name" value="PROTEIN PHOSPHATASE"/>
    <property type="match status" value="1"/>
</dbReference>
<name>A0A150G2X9_GONPE</name>
<dbReference type="EMBL" id="LSYV01000072">
    <property type="protein sequence ID" value="KXZ44174.1"/>
    <property type="molecule type" value="Genomic_DNA"/>
</dbReference>
<reference evidence="4" key="1">
    <citation type="journal article" date="2016" name="Nat. Commun.">
        <title>The Gonium pectorale genome demonstrates co-option of cell cycle regulation during the evolution of multicellularity.</title>
        <authorList>
            <person name="Hanschen E.R."/>
            <person name="Marriage T.N."/>
            <person name="Ferris P.J."/>
            <person name="Hamaji T."/>
            <person name="Toyoda A."/>
            <person name="Fujiyama A."/>
            <person name="Neme R."/>
            <person name="Noguchi H."/>
            <person name="Minakuchi Y."/>
            <person name="Suzuki M."/>
            <person name="Kawai-Toyooka H."/>
            <person name="Smith D.R."/>
            <person name="Sparks H."/>
            <person name="Anderson J."/>
            <person name="Bakaric R."/>
            <person name="Luria V."/>
            <person name="Karger A."/>
            <person name="Kirschner M.W."/>
            <person name="Durand P.M."/>
            <person name="Michod R.E."/>
            <person name="Nozaki H."/>
            <person name="Olson B.J."/>
        </authorList>
    </citation>
    <scope>NUCLEOTIDE SEQUENCE [LARGE SCALE GENOMIC DNA]</scope>
    <source>
        <strain evidence="4">NIES-2863</strain>
    </source>
</reference>
<feature type="domain" description="PPM-type phosphatase" evidence="2">
    <location>
        <begin position="167"/>
        <end position="444"/>
    </location>
</feature>
<proteinExistence type="predicted"/>
<dbReference type="FunFam" id="3.60.40.10:FF:000051">
    <property type="entry name" value="Protein phosphatase 2C-like protein"/>
    <property type="match status" value="1"/>
</dbReference>
<keyword evidence="4" id="KW-1185">Reference proteome</keyword>
<dbReference type="SMART" id="SM00332">
    <property type="entry name" value="PP2Cc"/>
    <property type="match status" value="1"/>
</dbReference>
<dbReference type="SUPFAM" id="SSF81606">
    <property type="entry name" value="PP2C-like"/>
    <property type="match status" value="1"/>
</dbReference>
<accession>A0A150G2X9</accession>
<dbReference type="Pfam" id="PF00481">
    <property type="entry name" value="PP2C"/>
    <property type="match status" value="1"/>
</dbReference>
<dbReference type="InterPro" id="IPR036457">
    <property type="entry name" value="PPM-type-like_dom_sf"/>
</dbReference>
<dbReference type="Proteomes" id="UP000075714">
    <property type="component" value="Unassembled WGS sequence"/>
</dbReference>
<gene>
    <name evidence="3" type="ORF">GPECTOR_71g535</name>
</gene>
<evidence type="ECO:0000259" key="2">
    <source>
        <dbReference type="PROSITE" id="PS51746"/>
    </source>
</evidence>
<dbReference type="InterPro" id="IPR001932">
    <property type="entry name" value="PPM-type_phosphatase-like_dom"/>
</dbReference>